<dbReference type="PANTHER" id="PTHR13073">
    <property type="entry name" value="BLOC-1 COMPLEX SUBUNIT 1"/>
    <property type="match status" value="1"/>
</dbReference>
<evidence type="ECO:0000256" key="1">
    <source>
        <dbReference type="ARBA" id="ARBA00007133"/>
    </source>
</evidence>
<dbReference type="PANTHER" id="PTHR13073:SF0">
    <property type="entry name" value="BIOGENESIS OF LYSOSOME-RELATED ORGANELLES COMPLEX 1 SUBUNIT 1"/>
    <property type="match status" value="1"/>
</dbReference>
<evidence type="ECO:0000256" key="3">
    <source>
        <dbReference type="SAM" id="Coils"/>
    </source>
</evidence>
<feature type="compositionally biased region" description="Low complexity" evidence="4">
    <location>
        <begin position="1"/>
        <end position="44"/>
    </location>
</feature>
<feature type="coiled-coil region" evidence="3">
    <location>
        <begin position="83"/>
        <end position="114"/>
    </location>
</feature>
<dbReference type="AlphaFoldDB" id="A0A167YJ83"/>
<protein>
    <recommendedName>
        <fullName evidence="2">Biogenesis of lysosome-related organelles complex 1 subunit 1</fullName>
    </recommendedName>
</protein>
<organism evidence="5 6">
    <name type="scientific">Moelleriella libera RCEF 2490</name>
    <dbReference type="NCBI Taxonomy" id="1081109"/>
    <lineage>
        <taxon>Eukaryota</taxon>
        <taxon>Fungi</taxon>
        <taxon>Dikarya</taxon>
        <taxon>Ascomycota</taxon>
        <taxon>Pezizomycotina</taxon>
        <taxon>Sordariomycetes</taxon>
        <taxon>Hypocreomycetidae</taxon>
        <taxon>Hypocreales</taxon>
        <taxon>Clavicipitaceae</taxon>
        <taxon>Moelleriella</taxon>
    </lineage>
</organism>
<feature type="region of interest" description="Disordered" evidence="4">
    <location>
        <begin position="1"/>
        <end position="52"/>
    </location>
</feature>
<dbReference type="Proteomes" id="UP000078544">
    <property type="component" value="Unassembled WGS sequence"/>
</dbReference>
<comment type="similarity">
    <text evidence="1">Belongs to the BLOC1S1 family.</text>
</comment>
<dbReference type="Pfam" id="PF06320">
    <property type="entry name" value="GCN5L1"/>
    <property type="match status" value="1"/>
</dbReference>
<gene>
    <name evidence="5" type="ORF">AAL_06654</name>
</gene>
<comment type="caution">
    <text evidence="5">The sequence shown here is derived from an EMBL/GenBank/DDBJ whole genome shotgun (WGS) entry which is preliminary data.</text>
</comment>
<dbReference type="GO" id="GO:0031083">
    <property type="term" value="C:BLOC-1 complex"/>
    <property type="evidence" value="ECO:0007669"/>
    <property type="project" value="InterPro"/>
</dbReference>
<feature type="compositionally biased region" description="Basic and acidic residues" evidence="4">
    <location>
        <begin position="169"/>
        <end position="201"/>
    </location>
</feature>
<reference evidence="5 6" key="1">
    <citation type="journal article" date="2016" name="Genome Biol. Evol.">
        <title>Divergent and convergent evolution of fungal pathogenicity.</title>
        <authorList>
            <person name="Shang Y."/>
            <person name="Xiao G."/>
            <person name="Zheng P."/>
            <person name="Cen K."/>
            <person name="Zhan S."/>
            <person name="Wang C."/>
        </authorList>
    </citation>
    <scope>NUCLEOTIDE SEQUENCE [LARGE SCALE GENOMIC DNA]</scope>
    <source>
        <strain evidence="5 6">RCEF 2490</strain>
    </source>
</reference>
<sequence>MACSSSCSSCSSFPAGAAAAAPPPSSSSSQQQHQHQHQPRLPSSESQRHVSEARAAIVASMSNLVDAELQSRARILHDNAAMLDKQERQVARATDALRREREKLAREADGAARQLKEVGNVQNWAEVLERGFLVLEETARLAAARRGAGEESTSCCSCSSCSECGSDDGGGRRVGGEAGKEEEQEEQVRDAGRYGEGRMDVDVDLANSLHRARDDGGGAREAESSTASAHAKEPETTAITRSQ</sequence>
<dbReference type="InterPro" id="IPR009395">
    <property type="entry name" value="BLOC1S1"/>
</dbReference>
<evidence type="ECO:0000313" key="5">
    <source>
        <dbReference type="EMBL" id="KZZ91418.1"/>
    </source>
</evidence>
<keyword evidence="6" id="KW-1185">Reference proteome</keyword>
<evidence type="ECO:0000313" key="6">
    <source>
        <dbReference type="Proteomes" id="UP000078544"/>
    </source>
</evidence>
<dbReference type="GO" id="GO:0016197">
    <property type="term" value="P:endosomal transport"/>
    <property type="evidence" value="ECO:0007669"/>
    <property type="project" value="TreeGrafter"/>
</dbReference>
<name>A0A167YJ83_9HYPO</name>
<dbReference type="OrthoDB" id="20018at2759"/>
<accession>A0A167YJ83</accession>
<proteinExistence type="inferred from homology"/>
<evidence type="ECO:0000256" key="2">
    <source>
        <dbReference type="ARBA" id="ARBA00019577"/>
    </source>
</evidence>
<dbReference type="EMBL" id="AZGY01000018">
    <property type="protein sequence ID" value="KZZ91418.1"/>
    <property type="molecule type" value="Genomic_DNA"/>
</dbReference>
<keyword evidence="3" id="KW-0175">Coiled coil</keyword>
<feature type="compositionally biased region" description="Basic and acidic residues" evidence="4">
    <location>
        <begin position="211"/>
        <end position="223"/>
    </location>
</feature>
<dbReference type="STRING" id="1081109.A0A167YJ83"/>
<evidence type="ECO:0000256" key="4">
    <source>
        <dbReference type="SAM" id="MobiDB-lite"/>
    </source>
</evidence>
<feature type="region of interest" description="Disordered" evidence="4">
    <location>
        <begin position="162"/>
        <end position="243"/>
    </location>
</feature>